<dbReference type="Gene3D" id="3.40.50.10090">
    <property type="match status" value="2"/>
</dbReference>
<dbReference type="PANTHER" id="PTHR38042:SF1">
    <property type="entry name" value="UROPORPHYRINOGEN-III SYNTHASE, CHLOROPLASTIC"/>
    <property type="match status" value="1"/>
</dbReference>
<dbReference type="AlphaFoldDB" id="A0A177PGS7"/>
<proteinExistence type="inferred from homology"/>
<dbReference type="Proteomes" id="UP000077628">
    <property type="component" value="Unassembled WGS sequence"/>
</dbReference>
<dbReference type="UniPathway" id="UPA00251">
    <property type="reaction ID" value="UER00320"/>
</dbReference>
<keyword evidence="4 9" id="KW-0456">Lyase</keyword>
<dbReference type="STRING" id="702114.A1355_17115"/>
<dbReference type="CDD" id="cd06578">
    <property type="entry name" value="HemD"/>
    <property type="match status" value="1"/>
</dbReference>
<comment type="pathway">
    <text evidence="1 9">Porphyrin-containing compound metabolism; protoporphyrin-IX biosynthesis; coproporphyrinogen-III from 5-aminolevulinate: step 3/4.</text>
</comment>
<accession>A0A177PGS7</accession>
<dbReference type="GO" id="GO:0006780">
    <property type="term" value="P:uroporphyrinogen III biosynthetic process"/>
    <property type="evidence" value="ECO:0007669"/>
    <property type="project" value="UniProtKB-UniRule"/>
</dbReference>
<evidence type="ECO:0000256" key="2">
    <source>
        <dbReference type="ARBA" id="ARBA00008133"/>
    </source>
</evidence>
<dbReference type="InterPro" id="IPR036108">
    <property type="entry name" value="4pyrrol_syn_uPrphyn_synt_sf"/>
</dbReference>
<evidence type="ECO:0000256" key="3">
    <source>
        <dbReference type="ARBA" id="ARBA00013109"/>
    </source>
</evidence>
<sequence>MTPGLRGARILVTRPTAQAQRLCGLIESAGGQAVRFPVLEIVAEALAEPSLQLAAASDWLIFTSTNAVDFAIAAFGGKMPGLHRPRIAAVGEATAGALRAAGWRVDCVPASDFSSEGLLAEAPLQAVAEQRCVIVRGVGGREKLAEALRARGADVAYLEVYRRVRPATDTTELIAALAAGRLSATTMTSLEALENLLVMLDETSVAALRALPLVVVSERIGAAATELGFSSVAVCRQPADAAILETLTTILNGENSGGSN</sequence>
<evidence type="ECO:0000256" key="1">
    <source>
        <dbReference type="ARBA" id="ARBA00004772"/>
    </source>
</evidence>
<protein>
    <recommendedName>
        <fullName evidence="7 9">Uroporphyrinogen-III synthase</fullName>
        <ecNumber evidence="3 9">4.2.1.75</ecNumber>
    </recommendedName>
</protein>
<keyword evidence="12" id="KW-1185">Reference proteome</keyword>
<name>A0A177PGS7_9GAMM</name>
<organism evidence="11 12">
    <name type="scientific">Methylomonas koyamae</name>
    <dbReference type="NCBI Taxonomy" id="702114"/>
    <lineage>
        <taxon>Bacteria</taxon>
        <taxon>Pseudomonadati</taxon>
        <taxon>Pseudomonadota</taxon>
        <taxon>Gammaproteobacteria</taxon>
        <taxon>Methylococcales</taxon>
        <taxon>Methylococcaceae</taxon>
        <taxon>Methylomonas</taxon>
    </lineage>
</organism>
<evidence type="ECO:0000256" key="5">
    <source>
        <dbReference type="ARBA" id="ARBA00023244"/>
    </source>
</evidence>
<dbReference type="PANTHER" id="PTHR38042">
    <property type="entry name" value="UROPORPHYRINOGEN-III SYNTHASE, CHLOROPLASTIC"/>
    <property type="match status" value="1"/>
</dbReference>
<comment type="catalytic activity">
    <reaction evidence="8 9">
        <text>hydroxymethylbilane = uroporphyrinogen III + H2O</text>
        <dbReference type="Rhea" id="RHEA:18965"/>
        <dbReference type="ChEBI" id="CHEBI:15377"/>
        <dbReference type="ChEBI" id="CHEBI:57308"/>
        <dbReference type="ChEBI" id="CHEBI:57845"/>
        <dbReference type="EC" id="4.2.1.75"/>
    </reaction>
</comment>
<feature type="domain" description="Tetrapyrrole biosynthesis uroporphyrinogen III synthase" evidence="10">
    <location>
        <begin position="24"/>
        <end position="244"/>
    </location>
</feature>
<evidence type="ECO:0000256" key="7">
    <source>
        <dbReference type="ARBA" id="ARBA00040167"/>
    </source>
</evidence>
<reference evidence="12" key="1">
    <citation type="submission" date="2016-03" db="EMBL/GenBank/DDBJ databases">
        <authorList>
            <person name="Heylen K."/>
            <person name="De Vos P."/>
            <person name="Vekeman B."/>
        </authorList>
    </citation>
    <scope>NUCLEOTIDE SEQUENCE [LARGE SCALE GENOMIC DNA]</scope>
    <source>
        <strain evidence="12">R-45383</strain>
    </source>
</reference>
<evidence type="ECO:0000256" key="6">
    <source>
        <dbReference type="ARBA" id="ARBA00037589"/>
    </source>
</evidence>
<dbReference type="EC" id="4.2.1.75" evidence="3 9"/>
<dbReference type="GO" id="GO:0004852">
    <property type="term" value="F:uroporphyrinogen-III synthase activity"/>
    <property type="evidence" value="ECO:0007669"/>
    <property type="project" value="UniProtKB-UniRule"/>
</dbReference>
<dbReference type="GO" id="GO:0006782">
    <property type="term" value="P:protoporphyrinogen IX biosynthetic process"/>
    <property type="evidence" value="ECO:0007669"/>
    <property type="project" value="UniProtKB-UniRule"/>
</dbReference>
<dbReference type="InterPro" id="IPR003754">
    <property type="entry name" value="4pyrrol_synth_uPrphyn_synth"/>
</dbReference>
<evidence type="ECO:0000256" key="8">
    <source>
        <dbReference type="ARBA" id="ARBA00048617"/>
    </source>
</evidence>
<comment type="function">
    <text evidence="6 9">Catalyzes cyclization of the linear tetrapyrrole, hydroxymethylbilane, to the macrocyclic uroporphyrinogen III.</text>
</comment>
<evidence type="ECO:0000256" key="9">
    <source>
        <dbReference type="RuleBase" id="RU366031"/>
    </source>
</evidence>
<dbReference type="Pfam" id="PF02602">
    <property type="entry name" value="HEM4"/>
    <property type="match status" value="1"/>
</dbReference>
<dbReference type="EMBL" id="LUUK01000006">
    <property type="protein sequence ID" value="OAI29024.1"/>
    <property type="molecule type" value="Genomic_DNA"/>
</dbReference>
<dbReference type="OrthoDB" id="9787650at2"/>
<dbReference type="SUPFAM" id="SSF69618">
    <property type="entry name" value="HemD-like"/>
    <property type="match status" value="1"/>
</dbReference>
<evidence type="ECO:0000313" key="12">
    <source>
        <dbReference type="Proteomes" id="UP000077628"/>
    </source>
</evidence>
<evidence type="ECO:0000259" key="10">
    <source>
        <dbReference type="Pfam" id="PF02602"/>
    </source>
</evidence>
<gene>
    <name evidence="11" type="ORF">A1355_17115</name>
</gene>
<evidence type="ECO:0000256" key="4">
    <source>
        <dbReference type="ARBA" id="ARBA00023239"/>
    </source>
</evidence>
<evidence type="ECO:0000313" key="11">
    <source>
        <dbReference type="EMBL" id="OAI29024.1"/>
    </source>
</evidence>
<keyword evidence="5 9" id="KW-0627">Porphyrin biosynthesis</keyword>
<dbReference type="RefSeq" id="WP_064023974.1">
    <property type="nucleotide sequence ID" value="NZ_LUUK01000006.1"/>
</dbReference>
<comment type="caution">
    <text evidence="11">The sequence shown here is derived from an EMBL/GenBank/DDBJ whole genome shotgun (WGS) entry which is preliminary data.</text>
</comment>
<dbReference type="InterPro" id="IPR039793">
    <property type="entry name" value="UROS/Hem4"/>
</dbReference>
<comment type="similarity">
    <text evidence="2 9">Belongs to the uroporphyrinogen-III synthase family.</text>
</comment>